<comment type="pathway">
    <text evidence="2 9">Protein modification; protein ubiquitination.</text>
</comment>
<reference evidence="12 13" key="1">
    <citation type="submission" date="2020-02" db="EMBL/GenBank/DDBJ databases">
        <title>Esox lucius (northern pike) genome, fEsoLuc1, primary haplotype.</title>
        <authorList>
            <person name="Myers G."/>
            <person name="Karagic N."/>
            <person name="Meyer A."/>
            <person name="Pippel M."/>
            <person name="Reichard M."/>
            <person name="Winkler S."/>
            <person name="Tracey A."/>
            <person name="Sims Y."/>
            <person name="Howe K."/>
            <person name="Rhie A."/>
            <person name="Formenti G."/>
            <person name="Durbin R."/>
            <person name="Fedrigo O."/>
            <person name="Jarvis E.D."/>
        </authorList>
    </citation>
    <scope>NUCLEOTIDE SEQUENCE [LARGE SCALE GENOMIC DNA]</scope>
</reference>
<dbReference type="GO" id="GO:0007219">
    <property type="term" value="P:Notch signaling pathway"/>
    <property type="evidence" value="ECO:0007669"/>
    <property type="project" value="InterPro"/>
</dbReference>
<protein>
    <recommendedName>
        <fullName evidence="9">E3 ubiquitin-protein ligase</fullName>
        <ecNumber evidence="9">2.3.2.27</ecNumber>
    </recommendedName>
</protein>
<evidence type="ECO:0000256" key="3">
    <source>
        <dbReference type="ARBA" id="ARBA00009413"/>
    </source>
</evidence>
<keyword evidence="4 9" id="KW-0808">Transferase</keyword>
<feature type="compositionally biased region" description="Polar residues" evidence="10">
    <location>
        <begin position="414"/>
        <end position="433"/>
    </location>
</feature>
<comment type="similarity">
    <text evidence="3 9">Belongs to the Deltex family.</text>
</comment>
<keyword evidence="7 9" id="KW-0862">Zinc</keyword>
<evidence type="ECO:0000256" key="10">
    <source>
        <dbReference type="SAM" id="MobiDB-lite"/>
    </source>
</evidence>
<evidence type="ECO:0000256" key="6">
    <source>
        <dbReference type="ARBA" id="ARBA00022771"/>
    </source>
</evidence>
<dbReference type="CDD" id="cd09633">
    <property type="entry name" value="Deltex_C"/>
    <property type="match status" value="1"/>
</dbReference>
<dbReference type="Gene3D" id="3.30.390.130">
    <property type="match status" value="1"/>
</dbReference>
<evidence type="ECO:0000256" key="1">
    <source>
        <dbReference type="ARBA" id="ARBA00000900"/>
    </source>
</evidence>
<dbReference type="GO" id="GO:0008270">
    <property type="term" value="F:zinc ion binding"/>
    <property type="evidence" value="ECO:0007669"/>
    <property type="project" value="UniProtKB-KW"/>
</dbReference>
<dbReference type="SUPFAM" id="SSF57850">
    <property type="entry name" value="RING/U-box"/>
    <property type="match status" value="1"/>
</dbReference>
<dbReference type="SMART" id="SM00184">
    <property type="entry name" value="RING"/>
    <property type="match status" value="1"/>
</dbReference>
<evidence type="ECO:0000256" key="7">
    <source>
        <dbReference type="ARBA" id="ARBA00022833"/>
    </source>
</evidence>
<evidence type="ECO:0000256" key="4">
    <source>
        <dbReference type="ARBA" id="ARBA00022679"/>
    </source>
</evidence>
<comment type="catalytic activity">
    <reaction evidence="1 9">
        <text>S-ubiquitinyl-[E2 ubiquitin-conjugating enzyme]-L-cysteine + [acceptor protein]-L-lysine = [E2 ubiquitin-conjugating enzyme]-L-cysteine + N(6)-ubiquitinyl-[acceptor protein]-L-lysine.</text>
        <dbReference type="EC" id="2.3.2.27"/>
    </reaction>
</comment>
<feature type="domain" description="RING-type" evidence="11">
    <location>
        <begin position="625"/>
        <end position="664"/>
    </location>
</feature>
<keyword evidence="9" id="KW-0963">Cytoplasm</keyword>
<feature type="region of interest" description="Disordered" evidence="10">
    <location>
        <begin position="414"/>
        <end position="443"/>
    </location>
</feature>
<comment type="subcellular location">
    <subcellularLocation>
        <location evidence="9">Cytoplasm</location>
    </subcellularLocation>
</comment>
<dbReference type="InterPro" id="IPR018957">
    <property type="entry name" value="Znf_C3HC4_RING-type"/>
</dbReference>
<dbReference type="InterPro" id="IPR039399">
    <property type="entry name" value="Deltex_C_sf"/>
</dbReference>
<evidence type="ECO:0000313" key="13">
    <source>
        <dbReference type="Proteomes" id="UP000265140"/>
    </source>
</evidence>
<feature type="region of interest" description="Disordered" evidence="10">
    <location>
        <begin position="1"/>
        <end position="29"/>
    </location>
</feature>
<dbReference type="InterPro" id="IPR017907">
    <property type="entry name" value="Znf_RING_CS"/>
</dbReference>
<dbReference type="GO" id="GO:0016567">
    <property type="term" value="P:protein ubiquitination"/>
    <property type="evidence" value="ECO:0007669"/>
    <property type="project" value="UniProtKB-UniRule"/>
</dbReference>
<dbReference type="EC" id="2.3.2.27" evidence="9"/>
<evidence type="ECO:0000259" key="11">
    <source>
        <dbReference type="PROSITE" id="PS50089"/>
    </source>
</evidence>
<dbReference type="InterPro" id="IPR039396">
    <property type="entry name" value="Deltex_C"/>
</dbReference>
<dbReference type="Ensembl" id="ENSELUT00000105925.1">
    <property type="protein sequence ID" value="ENSELUP00000096275.1"/>
    <property type="gene ID" value="ENSELUG00000019592.3"/>
</dbReference>
<dbReference type="Pfam" id="PF21718">
    <property type="entry name" value="KH_DTX3L"/>
    <property type="match status" value="1"/>
</dbReference>
<dbReference type="PROSITE" id="PS50089">
    <property type="entry name" value="ZF_RING_2"/>
    <property type="match status" value="1"/>
</dbReference>
<dbReference type="InterPro" id="IPR013083">
    <property type="entry name" value="Znf_RING/FYVE/PHD"/>
</dbReference>
<evidence type="ECO:0000313" key="12">
    <source>
        <dbReference type="Ensembl" id="ENSELUP00000096275.1"/>
    </source>
</evidence>
<dbReference type="PROSITE" id="PS00518">
    <property type="entry name" value="ZF_RING_1"/>
    <property type="match status" value="1"/>
</dbReference>
<evidence type="ECO:0000256" key="5">
    <source>
        <dbReference type="ARBA" id="ARBA00022723"/>
    </source>
</evidence>
<reference evidence="12" key="2">
    <citation type="submission" date="2025-08" db="UniProtKB">
        <authorList>
            <consortium name="Ensembl"/>
        </authorList>
    </citation>
    <scope>IDENTIFICATION</scope>
</reference>
<dbReference type="InterPro" id="IPR001841">
    <property type="entry name" value="Znf_RING"/>
</dbReference>
<evidence type="ECO:0000256" key="2">
    <source>
        <dbReference type="ARBA" id="ARBA00004906"/>
    </source>
</evidence>
<dbReference type="Pfam" id="PF00097">
    <property type="entry name" value="zf-C3HC4"/>
    <property type="match status" value="1"/>
</dbReference>
<dbReference type="InterPro" id="IPR048409">
    <property type="entry name" value="DTX3L_KH-like"/>
</dbReference>
<feature type="compositionally biased region" description="Polar residues" evidence="10">
    <location>
        <begin position="20"/>
        <end position="29"/>
    </location>
</feature>
<dbReference type="GO" id="GO:0061630">
    <property type="term" value="F:ubiquitin protein ligase activity"/>
    <property type="evidence" value="ECO:0007669"/>
    <property type="project" value="UniProtKB-UniRule"/>
</dbReference>
<dbReference type="GeneTree" id="ENSGT00940000154578"/>
<dbReference type="InterPro" id="IPR039398">
    <property type="entry name" value="Deltex_fam"/>
</dbReference>
<evidence type="ECO:0000256" key="8">
    <source>
        <dbReference type="PROSITE-ProRule" id="PRU00175"/>
    </source>
</evidence>
<dbReference type="PANTHER" id="PTHR12622">
    <property type="entry name" value="DELTEX-RELATED"/>
    <property type="match status" value="1"/>
</dbReference>
<sequence length="804" mass="88815">MTRLITAVAPRMSDEEPMDYSTSSAEGHTSANEYSSVHFSQVSPTVFAASGAQQHYAVFANVQESDCTNLDSPCGGPAGTTGDKQPKRDQHSPDLYPAEPSAPPDETTVYVCVKLTGEPPLNWKSTLQKNLQSWLNKEFVKKGGVTINILSVDGNWATVNITPSSALEDLLKENEIQIALKNSLTTVTVQFHRNAPSSTNSNQPSTRKIQMTINATFDISDYSNEVQSALKTKFSHLCLHEQSLTITGSFDEVEQFHNEVTKVIKEAEAGPADTRLKEIICPLPLIHFSYVNQAYRKEIEQIEQINGVKINAEVMVSIEDDPQKTNRDSQLTNASREFIDFFQMHVGDFDNISMPMTHVDKGDFMNMLMNVENDKAKLVLNVSANGCEVFGQKQHMVAVRKAFGKWPMGHVSFDKTSGMDQSSTEKASGSSARPETPQMIGSDIKDPLLSDGLTMNEAHWLLMKLAFDEKITAIKRKFGVDFITEMSPGKVKVKTRPTKGVISLESHAIRALMHLYQKAASSAMSCCLLDSTQAKNVKKVLAEIHPQHHCVLEGEPTGPFRLVGLPEHLSRAVREIEKRLGVSVFKAEDKQRIEYPKDDSFTPILQQPENTGMGGATGGAEEENCPICMDVFKDKQTLTCKHGFCKDCLRQAVESMGSICPLCKDVFGMVEGNQPHGKMTHCTIKTSLPGFPGCGTIIITYSIPDGRQTNKHPNPGQVFIGARRIAYLPDNKEGNEVLSLLKKAFDQKLIFTVGMSRTTGAENSVTWNDIHHKTNTHGGPQNFGYPDPKYLSRVKDELKAKGIK</sequence>
<dbReference type="AlphaFoldDB" id="A0AAY5L6X3"/>
<proteinExistence type="inferred from homology"/>
<dbReference type="Proteomes" id="UP000265140">
    <property type="component" value="Chromosome 17"/>
</dbReference>
<feature type="region of interest" description="Disordered" evidence="10">
    <location>
        <begin position="71"/>
        <end position="104"/>
    </location>
</feature>
<dbReference type="GO" id="GO:0005737">
    <property type="term" value="C:cytoplasm"/>
    <property type="evidence" value="ECO:0007669"/>
    <property type="project" value="UniProtKB-SubCell"/>
</dbReference>
<dbReference type="Pfam" id="PF18102">
    <property type="entry name" value="DTC"/>
    <property type="match status" value="1"/>
</dbReference>
<organism evidence="12 13">
    <name type="scientific">Esox lucius</name>
    <name type="common">Northern pike</name>
    <dbReference type="NCBI Taxonomy" id="8010"/>
    <lineage>
        <taxon>Eukaryota</taxon>
        <taxon>Metazoa</taxon>
        <taxon>Chordata</taxon>
        <taxon>Craniata</taxon>
        <taxon>Vertebrata</taxon>
        <taxon>Euteleostomi</taxon>
        <taxon>Actinopterygii</taxon>
        <taxon>Neopterygii</taxon>
        <taxon>Teleostei</taxon>
        <taxon>Protacanthopterygii</taxon>
        <taxon>Esociformes</taxon>
        <taxon>Esocidae</taxon>
        <taxon>Esox</taxon>
    </lineage>
</organism>
<dbReference type="Gene3D" id="3.30.40.10">
    <property type="entry name" value="Zinc/RING finger domain, C3HC4 (zinc finger)"/>
    <property type="match status" value="1"/>
</dbReference>
<accession>A0AAY5L6X3</accession>
<name>A0AAY5L6X3_ESOLU</name>
<keyword evidence="13" id="KW-1185">Reference proteome</keyword>
<keyword evidence="5 9" id="KW-0479">Metal-binding</keyword>
<reference evidence="12" key="3">
    <citation type="submission" date="2025-09" db="UniProtKB">
        <authorList>
            <consortium name="Ensembl"/>
        </authorList>
    </citation>
    <scope>IDENTIFICATION</scope>
</reference>
<keyword evidence="6 8" id="KW-0863">Zinc-finger</keyword>
<evidence type="ECO:0000256" key="9">
    <source>
        <dbReference type="RuleBase" id="RU367105"/>
    </source>
</evidence>